<evidence type="ECO:0000313" key="2">
    <source>
        <dbReference type="EMBL" id="RDX84399.1"/>
    </source>
</evidence>
<feature type="non-terminal residue" evidence="2">
    <location>
        <position position="1"/>
    </location>
</feature>
<keyword evidence="3" id="KW-1185">Reference proteome</keyword>
<dbReference type="PANTHER" id="PTHR35046:SF9">
    <property type="entry name" value="RNA-DIRECTED DNA POLYMERASE"/>
    <property type="match status" value="1"/>
</dbReference>
<dbReference type="Pfam" id="PF03732">
    <property type="entry name" value="Retrotrans_gag"/>
    <property type="match status" value="1"/>
</dbReference>
<feature type="domain" description="Retrotransposon gag" evidence="1">
    <location>
        <begin position="20"/>
        <end position="109"/>
    </location>
</feature>
<dbReference type="InterPro" id="IPR005162">
    <property type="entry name" value="Retrotrans_gag_dom"/>
</dbReference>
<gene>
    <name evidence="2" type="ORF">CR513_34555</name>
</gene>
<dbReference type="Proteomes" id="UP000257109">
    <property type="component" value="Unassembled WGS sequence"/>
</dbReference>
<evidence type="ECO:0000259" key="1">
    <source>
        <dbReference type="Pfam" id="PF03732"/>
    </source>
</evidence>
<name>A0A371G1F8_MUCPR</name>
<dbReference type="AlphaFoldDB" id="A0A371G1F8"/>
<evidence type="ECO:0000313" key="3">
    <source>
        <dbReference type="Proteomes" id="UP000257109"/>
    </source>
</evidence>
<comment type="caution">
    <text evidence="2">The sequence shown here is derived from an EMBL/GenBank/DDBJ whole genome shotgun (WGS) entry which is preliminary data.</text>
</comment>
<feature type="non-terminal residue" evidence="2">
    <location>
        <position position="166"/>
    </location>
</feature>
<dbReference type="OrthoDB" id="1934635at2759"/>
<sequence>KLKVSQNLGCINCEYLTKVKLIALSFKGYALVWWNEISLQIRGMRRVFIESWEELKQEIRERFVPSFCKHELFVKLLKMYQGARSVEEYFKEMEVTTIRAQIVEFEEVTMAIFLIKGNIAYQCPNKQTMILKDDCDIDNESSHKDSSTSSSEEYYSDVPFKGELLM</sequence>
<accession>A0A371G1F8</accession>
<reference evidence="2" key="1">
    <citation type="submission" date="2018-05" db="EMBL/GenBank/DDBJ databases">
        <title>Draft genome of Mucuna pruriens seed.</title>
        <authorList>
            <person name="Nnadi N.E."/>
            <person name="Vos R."/>
            <person name="Hasami M.H."/>
            <person name="Devisetty U.K."/>
            <person name="Aguiy J.C."/>
        </authorList>
    </citation>
    <scope>NUCLEOTIDE SEQUENCE [LARGE SCALE GENOMIC DNA]</scope>
    <source>
        <strain evidence="2">JCA_2017</strain>
    </source>
</reference>
<organism evidence="2 3">
    <name type="scientific">Mucuna pruriens</name>
    <name type="common">Velvet bean</name>
    <name type="synonym">Dolichos pruriens</name>
    <dbReference type="NCBI Taxonomy" id="157652"/>
    <lineage>
        <taxon>Eukaryota</taxon>
        <taxon>Viridiplantae</taxon>
        <taxon>Streptophyta</taxon>
        <taxon>Embryophyta</taxon>
        <taxon>Tracheophyta</taxon>
        <taxon>Spermatophyta</taxon>
        <taxon>Magnoliopsida</taxon>
        <taxon>eudicotyledons</taxon>
        <taxon>Gunneridae</taxon>
        <taxon>Pentapetalae</taxon>
        <taxon>rosids</taxon>
        <taxon>fabids</taxon>
        <taxon>Fabales</taxon>
        <taxon>Fabaceae</taxon>
        <taxon>Papilionoideae</taxon>
        <taxon>50 kb inversion clade</taxon>
        <taxon>NPAAA clade</taxon>
        <taxon>indigoferoid/millettioid clade</taxon>
        <taxon>Phaseoleae</taxon>
        <taxon>Mucuna</taxon>
    </lineage>
</organism>
<protein>
    <recommendedName>
        <fullName evidence="1">Retrotransposon gag domain-containing protein</fullName>
    </recommendedName>
</protein>
<proteinExistence type="predicted"/>
<dbReference type="PANTHER" id="PTHR35046">
    <property type="entry name" value="ZINC KNUCKLE (CCHC-TYPE) FAMILY PROTEIN"/>
    <property type="match status" value="1"/>
</dbReference>
<dbReference type="EMBL" id="QJKJ01007059">
    <property type="protein sequence ID" value="RDX84399.1"/>
    <property type="molecule type" value="Genomic_DNA"/>
</dbReference>